<proteinExistence type="predicted"/>
<protein>
    <recommendedName>
        <fullName evidence="10">Zn(2)-C6 fungal-type domain-containing protein</fullName>
    </recommendedName>
</protein>
<dbReference type="InterPro" id="IPR001138">
    <property type="entry name" value="Zn2Cys6_DnaBD"/>
</dbReference>
<dbReference type="PROSITE" id="PS51379">
    <property type="entry name" value="4FE4S_FER_2"/>
    <property type="match status" value="1"/>
</dbReference>
<organism evidence="8 9">
    <name type="scientific">Laetiporus sulphureus 93-53</name>
    <dbReference type="NCBI Taxonomy" id="1314785"/>
    <lineage>
        <taxon>Eukaryota</taxon>
        <taxon>Fungi</taxon>
        <taxon>Dikarya</taxon>
        <taxon>Basidiomycota</taxon>
        <taxon>Agaricomycotina</taxon>
        <taxon>Agaricomycetes</taxon>
        <taxon>Polyporales</taxon>
        <taxon>Laetiporus</taxon>
    </lineage>
</organism>
<dbReference type="InterPro" id="IPR017896">
    <property type="entry name" value="4Fe4S_Fe-S-bd"/>
</dbReference>
<feature type="region of interest" description="Disordered" evidence="5">
    <location>
        <begin position="139"/>
        <end position="159"/>
    </location>
</feature>
<dbReference type="Gene3D" id="4.10.240.10">
    <property type="entry name" value="Zn(2)-C6 fungal-type DNA-binding domain"/>
    <property type="match status" value="1"/>
</dbReference>
<feature type="compositionally biased region" description="Polar residues" evidence="5">
    <location>
        <begin position="149"/>
        <end position="159"/>
    </location>
</feature>
<keyword evidence="3" id="KW-0539">Nucleus</keyword>
<dbReference type="CDD" id="cd12148">
    <property type="entry name" value="fungal_TF_MHR"/>
    <property type="match status" value="1"/>
</dbReference>
<comment type="subcellular location">
    <subcellularLocation>
        <location evidence="1">Nucleus</location>
    </subcellularLocation>
</comment>
<dbReference type="GO" id="GO:0000981">
    <property type="term" value="F:DNA-binding transcription factor activity, RNA polymerase II-specific"/>
    <property type="evidence" value="ECO:0007669"/>
    <property type="project" value="InterPro"/>
</dbReference>
<reference evidence="8 9" key="1">
    <citation type="journal article" date="2016" name="Mol. Biol. Evol.">
        <title>Comparative Genomics of Early-Diverging Mushroom-Forming Fungi Provides Insights into the Origins of Lignocellulose Decay Capabilities.</title>
        <authorList>
            <person name="Nagy L.G."/>
            <person name="Riley R."/>
            <person name="Tritt A."/>
            <person name="Adam C."/>
            <person name="Daum C."/>
            <person name="Floudas D."/>
            <person name="Sun H."/>
            <person name="Yadav J.S."/>
            <person name="Pangilinan J."/>
            <person name="Larsson K.H."/>
            <person name="Matsuura K."/>
            <person name="Barry K."/>
            <person name="Labutti K."/>
            <person name="Kuo R."/>
            <person name="Ohm R.A."/>
            <person name="Bhattacharya S.S."/>
            <person name="Shirouzu T."/>
            <person name="Yoshinaga Y."/>
            <person name="Martin F.M."/>
            <person name="Grigoriev I.V."/>
            <person name="Hibbett D.S."/>
        </authorList>
    </citation>
    <scope>NUCLEOTIDE SEQUENCE [LARGE SCALE GENOMIC DNA]</scope>
    <source>
        <strain evidence="8 9">93-53</strain>
    </source>
</reference>
<sequence length="911" mass="100438">MPADPAVKSSTTVRQSQRRPARRDSGDVYADNSTYAREIELKRSRGEISCAECRRLKIRCDKSIPCQSCQRRGCAALCPNGSLATGQGTRFVLAATEHLHRRIAKMSERIRDLEDALAIVQAKCSEEPHPLLGSGRIISNAGSEGPPITDQSSSGSQSVTDTFGMLSISDQGVSTFFGPTGGTEYLLINEVDSSHPSPRSDLDLTDSVRSSESPPILEGPGSRFSSAFPFTPIGQPSEVYDMILEQHLPRRDRAYELANLYLERCGWIFRAVPQQQVIDEMLPYFYGSGASGSSTSPVDYGAAHDLALMLLIFAVGSLVDFTLVLNNADAEHYHQLAVAAMGLQSVWDKPSLTTVQALHLYSIYYAMTGTESGPGGSGMEMSWGLLSLATQISQTIGLHRDSSKWNLPPDLVNRRRLIFWNIFEADSWQSLTTGRPPSFSRVYIDCQLPRSQNAPDEEPDESDFQSWFARFSYHCVAEVAIRTLSAIPPQYETILDLDRQIRDFPVPPEATAIVEGLSPPPDSDPIPMTASMQYFVISHSREILLLYIHRSFFAQTLIDCPTNPARSTYAQSFLSIYRAAHRVLKSIREQFALYPEVCSRIWPVWTYGFFATVVFGMIAIRSSRSPIASEAMTELNIAAELFGQAARYSRRADRALTSILKLRDKAEAALAAVHGHPSTPLSHDASQWDVKFESPEDDQDDLEIFAGKTRGPTILPSSQSPSRQAQSSPHSRSVHISPPIPSSTSHPQPFAPPQPRRSTPSYPVPGTSTHSSWVSQQAPVHAYHPHASDPWFRQVDYTQPQAHEHGWSGPQRPGHVVMTPDPSAHLQHSGVGPVPPYSAHPPPPPPVTQEFRQHEQMYSPAAAAFQGAHQAPFVVTPALAEMGLSRDSALEPRWTSLMHEAGFLDETSYGN</sequence>
<dbReference type="EMBL" id="KV427682">
    <property type="protein sequence ID" value="KZT00576.1"/>
    <property type="molecule type" value="Genomic_DNA"/>
</dbReference>
<dbReference type="GeneID" id="63823003"/>
<dbReference type="Proteomes" id="UP000076871">
    <property type="component" value="Unassembled WGS sequence"/>
</dbReference>
<evidence type="ECO:0000313" key="8">
    <source>
        <dbReference type="EMBL" id="KZT00576.1"/>
    </source>
</evidence>
<accession>A0A165B9S6</accession>
<keyword evidence="2" id="KW-0479">Metal-binding</keyword>
<evidence type="ECO:0000256" key="4">
    <source>
        <dbReference type="SAM" id="Coils"/>
    </source>
</evidence>
<dbReference type="PANTHER" id="PTHR31001">
    <property type="entry name" value="UNCHARACTERIZED TRANSCRIPTIONAL REGULATORY PROTEIN"/>
    <property type="match status" value="1"/>
</dbReference>
<dbReference type="GO" id="GO:0003677">
    <property type="term" value="F:DNA binding"/>
    <property type="evidence" value="ECO:0007669"/>
    <property type="project" value="InterPro"/>
</dbReference>
<dbReference type="Pfam" id="PF00172">
    <property type="entry name" value="Zn_clus"/>
    <property type="match status" value="1"/>
</dbReference>
<evidence type="ECO:0000313" key="9">
    <source>
        <dbReference type="Proteomes" id="UP000076871"/>
    </source>
</evidence>
<dbReference type="InterPro" id="IPR007219">
    <property type="entry name" value="XnlR_reg_dom"/>
</dbReference>
<dbReference type="RefSeq" id="XP_040758316.1">
    <property type="nucleotide sequence ID" value="XM_040905974.1"/>
</dbReference>
<feature type="domain" description="Zn(2)-C6 fungal-type" evidence="6">
    <location>
        <begin position="49"/>
        <end position="78"/>
    </location>
</feature>
<dbReference type="SMART" id="SM00066">
    <property type="entry name" value="GAL4"/>
    <property type="match status" value="1"/>
</dbReference>
<dbReference type="PROSITE" id="PS50048">
    <property type="entry name" value="ZN2_CY6_FUNGAL_2"/>
    <property type="match status" value="1"/>
</dbReference>
<evidence type="ECO:0000256" key="1">
    <source>
        <dbReference type="ARBA" id="ARBA00004123"/>
    </source>
</evidence>
<feature type="compositionally biased region" description="Low complexity" evidence="5">
    <location>
        <begin position="716"/>
        <end position="748"/>
    </location>
</feature>
<dbReference type="GO" id="GO:0008270">
    <property type="term" value="F:zinc ion binding"/>
    <property type="evidence" value="ECO:0007669"/>
    <property type="project" value="InterPro"/>
</dbReference>
<dbReference type="GO" id="GO:0005634">
    <property type="term" value="C:nucleus"/>
    <property type="evidence" value="ECO:0007669"/>
    <property type="project" value="UniProtKB-SubCell"/>
</dbReference>
<dbReference type="PANTHER" id="PTHR31001:SF56">
    <property type="entry name" value="ZN(2)-C6 FUNGAL-TYPE DOMAIN-CONTAINING PROTEIN"/>
    <property type="match status" value="1"/>
</dbReference>
<evidence type="ECO:0000259" key="7">
    <source>
        <dbReference type="PROSITE" id="PS51379"/>
    </source>
</evidence>
<evidence type="ECO:0000256" key="3">
    <source>
        <dbReference type="ARBA" id="ARBA00023242"/>
    </source>
</evidence>
<keyword evidence="9" id="KW-1185">Reference proteome</keyword>
<dbReference type="InterPro" id="IPR036864">
    <property type="entry name" value="Zn2-C6_fun-type_DNA-bd_sf"/>
</dbReference>
<gene>
    <name evidence="8" type="ORF">LAESUDRAFT_687970</name>
</gene>
<feature type="coiled-coil region" evidence="4">
    <location>
        <begin position="96"/>
        <end position="123"/>
    </location>
</feature>
<feature type="domain" description="4Fe-4S ferredoxin-type" evidence="7">
    <location>
        <begin position="56"/>
        <end position="88"/>
    </location>
</feature>
<dbReference type="AlphaFoldDB" id="A0A165B9S6"/>
<dbReference type="PROSITE" id="PS00463">
    <property type="entry name" value="ZN2_CY6_FUNGAL_1"/>
    <property type="match status" value="1"/>
</dbReference>
<feature type="region of interest" description="Disordered" evidence="5">
    <location>
        <begin position="709"/>
        <end position="776"/>
    </location>
</feature>
<dbReference type="OrthoDB" id="424974at2759"/>
<name>A0A165B9S6_9APHY</name>
<dbReference type="SUPFAM" id="SSF57701">
    <property type="entry name" value="Zn2/Cys6 DNA-binding domain"/>
    <property type="match status" value="1"/>
</dbReference>
<keyword evidence="4" id="KW-0175">Coiled coil</keyword>
<evidence type="ECO:0000256" key="2">
    <source>
        <dbReference type="ARBA" id="ARBA00022723"/>
    </source>
</evidence>
<evidence type="ECO:0008006" key="10">
    <source>
        <dbReference type="Google" id="ProtNLM"/>
    </source>
</evidence>
<dbReference type="GO" id="GO:0006351">
    <property type="term" value="P:DNA-templated transcription"/>
    <property type="evidence" value="ECO:0007669"/>
    <property type="project" value="InterPro"/>
</dbReference>
<evidence type="ECO:0000259" key="6">
    <source>
        <dbReference type="PROSITE" id="PS50048"/>
    </source>
</evidence>
<feature type="region of interest" description="Disordered" evidence="5">
    <location>
        <begin position="192"/>
        <end position="220"/>
    </location>
</feature>
<feature type="region of interest" description="Disordered" evidence="5">
    <location>
        <begin position="1"/>
        <end position="28"/>
    </location>
</feature>
<dbReference type="SMART" id="SM00906">
    <property type="entry name" value="Fungal_trans"/>
    <property type="match status" value="1"/>
</dbReference>
<dbReference type="InterPro" id="IPR050613">
    <property type="entry name" value="Sec_Metabolite_Reg"/>
</dbReference>
<dbReference type="Pfam" id="PF04082">
    <property type="entry name" value="Fungal_trans"/>
    <property type="match status" value="1"/>
</dbReference>
<dbReference type="CDD" id="cd00067">
    <property type="entry name" value="GAL4"/>
    <property type="match status" value="1"/>
</dbReference>
<dbReference type="InParanoid" id="A0A165B9S6"/>
<evidence type="ECO:0000256" key="5">
    <source>
        <dbReference type="SAM" id="MobiDB-lite"/>
    </source>
</evidence>
<feature type="compositionally biased region" description="Polar residues" evidence="5">
    <location>
        <begin position="756"/>
        <end position="776"/>
    </location>
</feature>